<dbReference type="SUPFAM" id="SSF46785">
    <property type="entry name" value="Winged helix' DNA-binding domain"/>
    <property type="match status" value="1"/>
</dbReference>
<dbReference type="GO" id="GO:0003700">
    <property type="term" value="F:DNA-binding transcription factor activity"/>
    <property type="evidence" value="ECO:0007669"/>
    <property type="project" value="InterPro"/>
</dbReference>
<reference evidence="2 3" key="1">
    <citation type="submission" date="2018-10" db="EMBL/GenBank/DDBJ databases">
        <title>Genomic Encyclopedia of Type Strains, Phase IV (KMG-IV): sequencing the most valuable type-strain genomes for metagenomic binning, comparative biology and taxonomic classification.</title>
        <authorList>
            <person name="Goeker M."/>
        </authorList>
    </citation>
    <scope>NUCLEOTIDE SEQUENCE [LARGE SCALE GENOMIC DNA]</scope>
    <source>
        <strain evidence="2 3">DSM 25586</strain>
    </source>
</reference>
<evidence type="ECO:0000313" key="2">
    <source>
        <dbReference type="EMBL" id="RKR12559.1"/>
    </source>
</evidence>
<comment type="caution">
    <text evidence="2">The sequence shown here is derived from an EMBL/GenBank/DDBJ whole genome shotgun (WGS) entry which is preliminary data.</text>
</comment>
<dbReference type="InterPro" id="IPR000835">
    <property type="entry name" value="HTH_MarR-typ"/>
</dbReference>
<dbReference type="PANTHER" id="PTHR39515:SF2">
    <property type="entry name" value="HTH-TYPE TRANSCRIPTIONAL REGULATOR RV0880"/>
    <property type="match status" value="1"/>
</dbReference>
<gene>
    <name evidence="2" type="ORF">C8D78_3812</name>
</gene>
<dbReference type="GO" id="GO:0003677">
    <property type="term" value="F:DNA binding"/>
    <property type="evidence" value="ECO:0007669"/>
    <property type="project" value="UniProtKB-KW"/>
</dbReference>
<dbReference type="Gene3D" id="1.10.10.10">
    <property type="entry name" value="Winged helix-like DNA-binding domain superfamily/Winged helix DNA-binding domain"/>
    <property type="match status" value="1"/>
</dbReference>
<dbReference type="InterPro" id="IPR036390">
    <property type="entry name" value="WH_DNA-bd_sf"/>
</dbReference>
<name>A0A495E7M0_9MICC</name>
<dbReference type="AlphaFoldDB" id="A0A495E7M0"/>
<evidence type="ECO:0000313" key="3">
    <source>
        <dbReference type="Proteomes" id="UP000276055"/>
    </source>
</evidence>
<proteinExistence type="predicted"/>
<dbReference type="InterPro" id="IPR052526">
    <property type="entry name" value="HTH-type_Bedaq_tolerance"/>
</dbReference>
<feature type="domain" description="HTH marR-type" evidence="1">
    <location>
        <begin position="8"/>
        <end position="154"/>
    </location>
</feature>
<dbReference type="Proteomes" id="UP000276055">
    <property type="component" value="Unassembled WGS sequence"/>
</dbReference>
<evidence type="ECO:0000259" key="1">
    <source>
        <dbReference type="PROSITE" id="PS50995"/>
    </source>
</evidence>
<dbReference type="OrthoDB" id="69852at2"/>
<dbReference type="PROSITE" id="PS50995">
    <property type="entry name" value="HTH_MARR_2"/>
    <property type="match status" value="1"/>
</dbReference>
<dbReference type="SMART" id="SM00347">
    <property type="entry name" value="HTH_MARR"/>
    <property type="match status" value="1"/>
</dbReference>
<sequence length="161" mass="16830">MNASEPADPGLLVLAQDFREALRHSIYLVRRLDADGELSAAQLSTLKMLMDSGPATGAGASSAAGVRVGEIARNLGVKVPSATEQIIKLERAGLARREPDPEDSRAVRVRLTQAGRTAVESANERRNAVMAGILASLPDADRAALAAALPVIGRINATLQA</sequence>
<keyword evidence="2" id="KW-0238">DNA-binding</keyword>
<dbReference type="InterPro" id="IPR036388">
    <property type="entry name" value="WH-like_DNA-bd_sf"/>
</dbReference>
<organism evidence="2 3">
    <name type="scientific">Arthrobacter oryzae</name>
    <dbReference type="NCBI Taxonomy" id="409290"/>
    <lineage>
        <taxon>Bacteria</taxon>
        <taxon>Bacillati</taxon>
        <taxon>Actinomycetota</taxon>
        <taxon>Actinomycetes</taxon>
        <taxon>Micrococcales</taxon>
        <taxon>Micrococcaceae</taxon>
        <taxon>Arthrobacter</taxon>
    </lineage>
</organism>
<dbReference type="PRINTS" id="PR00598">
    <property type="entry name" value="HTHMARR"/>
</dbReference>
<protein>
    <submittedName>
        <fullName evidence="2">DNA-binding MarR family transcriptional regulator</fullName>
    </submittedName>
</protein>
<accession>A0A495E7M0</accession>
<dbReference type="EMBL" id="RBIR01000013">
    <property type="protein sequence ID" value="RKR12559.1"/>
    <property type="molecule type" value="Genomic_DNA"/>
</dbReference>
<dbReference type="Pfam" id="PF01047">
    <property type="entry name" value="MarR"/>
    <property type="match status" value="1"/>
</dbReference>
<dbReference type="RefSeq" id="WP_120955393.1">
    <property type="nucleotide sequence ID" value="NZ_RBIR01000013.1"/>
</dbReference>
<dbReference type="PANTHER" id="PTHR39515">
    <property type="entry name" value="CONSERVED PROTEIN"/>
    <property type="match status" value="1"/>
</dbReference>